<proteinExistence type="predicted"/>
<keyword evidence="2" id="KW-1185">Reference proteome</keyword>
<protein>
    <submittedName>
        <fullName evidence="1">Uncharacterized protein</fullName>
    </submittedName>
</protein>
<accession>A0A4R5MF76</accession>
<dbReference type="RefSeq" id="WP_133192963.1">
    <property type="nucleotide sequence ID" value="NZ_JBHUCW010000015.1"/>
</dbReference>
<sequence>MTTHNGMFWRLRELVDALPDVDFEIWTSNSWRRVYFERGCPAIEPCVQRTDNHPDLMFAPGVAAYLEAVGPKRVRMLLDLIDQQARDLAAMMEDNAAQAKLAREACITAAQCTSLLRDVAALKRYNANKARPHLVNNYHVLSAPRDLLDRIDAVLAQKE</sequence>
<dbReference type="AlphaFoldDB" id="A0A4R5MF76"/>
<dbReference type="EMBL" id="SMRP01000001">
    <property type="protein sequence ID" value="TDG25911.1"/>
    <property type="molecule type" value="Genomic_DNA"/>
</dbReference>
<dbReference type="Proteomes" id="UP000295722">
    <property type="component" value="Unassembled WGS sequence"/>
</dbReference>
<organism evidence="1 2">
    <name type="scientific">Paraburkholderia silviterrae</name>
    <dbReference type="NCBI Taxonomy" id="2528715"/>
    <lineage>
        <taxon>Bacteria</taxon>
        <taxon>Pseudomonadati</taxon>
        <taxon>Pseudomonadota</taxon>
        <taxon>Betaproteobacteria</taxon>
        <taxon>Burkholderiales</taxon>
        <taxon>Burkholderiaceae</taxon>
        <taxon>Paraburkholderia</taxon>
    </lineage>
</organism>
<evidence type="ECO:0000313" key="1">
    <source>
        <dbReference type="EMBL" id="TDG25911.1"/>
    </source>
</evidence>
<name>A0A4R5MF76_9BURK</name>
<reference evidence="1 2" key="1">
    <citation type="submission" date="2019-03" db="EMBL/GenBank/DDBJ databases">
        <title>Paraburkholderia sp. 4M-K11, isolated from subtropical forest soil.</title>
        <authorList>
            <person name="Gao Z.-H."/>
            <person name="Qiu L.-H."/>
        </authorList>
    </citation>
    <scope>NUCLEOTIDE SEQUENCE [LARGE SCALE GENOMIC DNA]</scope>
    <source>
        <strain evidence="1 2">4M-K11</strain>
    </source>
</reference>
<comment type="caution">
    <text evidence="1">The sequence shown here is derived from an EMBL/GenBank/DDBJ whole genome shotgun (WGS) entry which is preliminary data.</text>
</comment>
<evidence type="ECO:0000313" key="2">
    <source>
        <dbReference type="Proteomes" id="UP000295722"/>
    </source>
</evidence>
<gene>
    <name evidence="1" type="ORF">EYW47_00640</name>
</gene>